<dbReference type="RefSeq" id="WP_307566990.1">
    <property type="nucleotide sequence ID" value="NZ_JAUSQU010000001.1"/>
</dbReference>
<dbReference type="SUPFAM" id="SSF52540">
    <property type="entry name" value="P-loop containing nucleoside triphosphate hydrolases"/>
    <property type="match status" value="2"/>
</dbReference>
<keyword evidence="3" id="KW-0547">Nucleotide-binding</keyword>
<evidence type="ECO:0000259" key="5">
    <source>
        <dbReference type="PROSITE" id="PS50893"/>
    </source>
</evidence>
<evidence type="ECO:0000256" key="4">
    <source>
        <dbReference type="ARBA" id="ARBA00022840"/>
    </source>
</evidence>
<dbReference type="EMBL" id="JAUSQU010000001">
    <property type="protein sequence ID" value="MDP9849245.1"/>
    <property type="molecule type" value="Genomic_DNA"/>
</dbReference>
<evidence type="ECO:0000256" key="2">
    <source>
        <dbReference type="ARBA" id="ARBA00022737"/>
    </source>
</evidence>
<feature type="domain" description="ABC transporter" evidence="5">
    <location>
        <begin position="15"/>
        <end position="251"/>
    </location>
</feature>
<evidence type="ECO:0000256" key="3">
    <source>
        <dbReference type="ARBA" id="ARBA00022741"/>
    </source>
</evidence>
<keyword evidence="1" id="KW-0813">Transport</keyword>
<dbReference type="SMART" id="SM00382">
    <property type="entry name" value="AAA"/>
    <property type="match status" value="2"/>
</dbReference>
<dbReference type="InterPro" id="IPR017871">
    <property type="entry name" value="ABC_transporter-like_CS"/>
</dbReference>
<organism evidence="6 7">
    <name type="scientific">Streptosporangium lutulentum</name>
    <dbReference type="NCBI Taxonomy" id="1461250"/>
    <lineage>
        <taxon>Bacteria</taxon>
        <taxon>Bacillati</taxon>
        <taxon>Actinomycetota</taxon>
        <taxon>Actinomycetes</taxon>
        <taxon>Streptosporangiales</taxon>
        <taxon>Streptosporangiaceae</taxon>
        <taxon>Streptosporangium</taxon>
    </lineage>
</organism>
<keyword evidence="4 6" id="KW-0067">ATP-binding</keyword>
<evidence type="ECO:0000313" key="6">
    <source>
        <dbReference type="EMBL" id="MDP9849245.1"/>
    </source>
</evidence>
<comment type="caution">
    <text evidence="6">The sequence shown here is derived from an EMBL/GenBank/DDBJ whole genome shotgun (WGS) entry which is preliminary data.</text>
</comment>
<reference evidence="6 7" key="1">
    <citation type="submission" date="2023-07" db="EMBL/GenBank/DDBJ databases">
        <title>Sequencing the genomes of 1000 actinobacteria strains.</title>
        <authorList>
            <person name="Klenk H.-P."/>
        </authorList>
    </citation>
    <scope>NUCLEOTIDE SEQUENCE [LARGE SCALE GENOMIC DNA]</scope>
    <source>
        <strain evidence="6 7">DSM 46740</strain>
    </source>
</reference>
<keyword evidence="7" id="KW-1185">Reference proteome</keyword>
<dbReference type="CDD" id="cd03216">
    <property type="entry name" value="ABC_Carb_Monos_I"/>
    <property type="match status" value="1"/>
</dbReference>
<evidence type="ECO:0000313" key="7">
    <source>
        <dbReference type="Proteomes" id="UP001225356"/>
    </source>
</evidence>
<dbReference type="Proteomes" id="UP001225356">
    <property type="component" value="Unassembled WGS sequence"/>
</dbReference>
<evidence type="ECO:0000256" key="1">
    <source>
        <dbReference type="ARBA" id="ARBA00022448"/>
    </source>
</evidence>
<dbReference type="PANTHER" id="PTHR43790:SF9">
    <property type="entry name" value="GALACTOFURANOSE TRANSPORTER ATP-BINDING PROTEIN YTFR"/>
    <property type="match status" value="1"/>
</dbReference>
<dbReference type="CDD" id="cd03215">
    <property type="entry name" value="ABC_Carb_Monos_II"/>
    <property type="match status" value="1"/>
</dbReference>
<dbReference type="Gene3D" id="3.40.50.300">
    <property type="entry name" value="P-loop containing nucleotide triphosphate hydrolases"/>
    <property type="match status" value="2"/>
</dbReference>
<dbReference type="InterPro" id="IPR003439">
    <property type="entry name" value="ABC_transporter-like_ATP-bd"/>
</dbReference>
<dbReference type="PROSITE" id="PS50893">
    <property type="entry name" value="ABC_TRANSPORTER_2"/>
    <property type="match status" value="2"/>
</dbReference>
<dbReference type="GO" id="GO:0005524">
    <property type="term" value="F:ATP binding"/>
    <property type="evidence" value="ECO:0007669"/>
    <property type="project" value="UniProtKB-KW"/>
</dbReference>
<dbReference type="InterPro" id="IPR027417">
    <property type="entry name" value="P-loop_NTPase"/>
</dbReference>
<dbReference type="PANTHER" id="PTHR43790">
    <property type="entry name" value="CARBOHYDRATE TRANSPORT ATP-BINDING PROTEIN MG119-RELATED"/>
    <property type="match status" value="1"/>
</dbReference>
<dbReference type="Pfam" id="PF00005">
    <property type="entry name" value="ABC_tran"/>
    <property type="match status" value="2"/>
</dbReference>
<feature type="domain" description="ABC transporter" evidence="5">
    <location>
        <begin position="273"/>
        <end position="515"/>
    </location>
</feature>
<sequence length="517" mass="55077">MNDQRGLMSDDTPLLLMRGIVKQFPGVRALDGVDLEVLPGEVHCLLGQNGAGKSTLIKVLAGAHQPDEGTITLGGEAVRLSSPTAAIKLGISTIYQELDLVDGLSVAENIFLGHEMARLGFVSRGEANRAARGLLERLGHGEIRPNTEVGRLSPAAKQVVSMARALSHDTRLIIMDEPSAALAHDEVGNLFRIIRELTAQQVAVVYISHRLEEIREIGDRVTVLKDGRTAAVGLPAKTTPTAQVVALMTGRNVEYVFPPRRPAPAAGTEESTGGGEPVLRVRDLTVPGVFAGVSFEVAAGEIVGLAGLVGSGRSEIIEAIYGARRFSGSVVLEGRPVGRGGTSGAVRRGMGLAPEERKAQALLLDQSVTRNISLASLGRYSRWGWMDRRAEAAEAAELVAALDIRPADPERPIKTLSGGNQQKAVLARWLVNGRRLLLLDEPTRGVDVGARAELYAVVRRLADTGVGVLLVSSEVPEVLGLADRVLVIREGRVIHRAAAAELDEHRVLDMIMEGSAL</sequence>
<dbReference type="InterPro" id="IPR050107">
    <property type="entry name" value="ABC_carbohydrate_import_ATPase"/>
</dbReference>
<proteinExistence type="predicted"/>
<keyword evidence="2" id="KW-0677">Repeat</keyword>
<protein>
    <submittedName>
        <fullName evidence="6">Ribose transport system ATP-binding protein</fullName>
    </submittedName>
</protein>
<accession>A0ABT9QS33</accession>
<name>A0ABT9QS33_9ACTN</name>
<gene>
    <name evidence="6" type="ORF">J2853_008456</name>
</gene>
<dbReference type="PROSITE" id="PS00211">
    <property type="entry name" value="ABC_TRANSPORTER_1"/>
    <property type="match status" value="1"/>
</dbReference>
<dbReference type="InterPro" id="IPR003593">
    <property type="entry name" value="AAA+_ATPase"/>
</dbReference>